<evidence type="ECO:0000256" key="13">
    <source>
        <dbReference type="ARBA" id="ARBA00022777"/>
    </source>
</evidence>
<evidence type="ECO:0000256" key="21">
    <source>
        <dbReference type="PROSITE-ProRule" id="PRU10141"/>
    </source>
</evidence>
<keyword evidence="14 21" id="KW-0067">ATP-binding</keyword>
<accession>A0AAW1VNR4</accession>
<comment type="subcellular location">
    <subcellularLocation>
        <location evidence="1">Cell membrane</location>
        <topology evidence="1">Single-pass membrane protein</topology>
    </subcellularLocation>
    <subcellularLocation>
        <location evidence="2">Membrane</location>
        <topology evidence="2">Single-pass type I membrane protein</topology>
    </subcellularLocation>
</comment>
<dbReference type="Pfam" id="PF08263">
    <property type="entry name" value="LRRNT_2"/>
    <property type="match status" value="1"/>
</dbReference>
<sequence length="611" mass="68086">MVMLLKMELLFAVLALASLHSFVFPDAQGDALYSLRASLISSPDQLKDWNQNQVNPCTWSNVNCDSNNNVISVTLSNMGLNGILSSKVGNLKTLQTLTLQGNGITGEIPKEFGNMISLATLNLENNNLTGEIPSSLGNLKKLQFLTLSQNNLSGSIPESLSSLSTLINLQLASNALSGQIPDQLFHVPKYNFTGNNLNCGINLPHRCASDTDSSGSSNKPKLGIIVGVVGGLISLLFGGLLYFICKRRHKGYKREVFVDVAGEVDRRIAFGQLKRFSWRELQLATDNFNEKNVLGQGGFGKVYKGVLSDTTKIAVKRLTDYESPGGDAAFQREVEMISVAVHRNLLRLIGFCTTPTERLLVYPFMQNLSVAYRLREIKPGEPVLDWPTRKRVALGTARGLEYLHEHCNPKIIHRDVKAANVLLDEDFEAVVGDFGLAKLVDVRRTNVTTQVRGTMGHIAPEYLSTGKSSERTDVFGYGIMLLELVTGQRAIDFSRLEEEDDVLLLDHVKKLEREKRLDAIVDGNLDSSYNIQEVEMMIQVALLCTQGSPEDRPLMSEVVRMLEGEGLAERWEEWQNVEVTRRQEYERLQRRFDWGEDSVYNQDAIELSGGR</sequence>
<evidence type="ECO:0000256" key="1">
    <source>
        <dbReference type="ARBA" id="ARBA00004162"/>
    </source>
</evidence>
<dbReference type="GO" id="GO:0005524">
    <property type="term" value="F:ATP binding"/>
    <property type="evidence" value="ECO:0007669"/>
    <property type="project" value="UniProtKB-UniRule"/>
</dbReference>
<evidence type="ECO:0000256" key="18">
    <source>
        <dbReference type="ARBA" id="ARBA00023180"/>
    </source>
</evidence>
<dbReference type="GO" id="GO:0005886">
    <property type="term" value="C:plasma membrane"/>
    <property type="evidence" value="ECO:0007669"/>
    <property type="project" value="UniProtKB-SubCell"/>
</dbReference>
<dbReference type="EMBL" id="JBEDUW010000197">
    <property type="protein sequence ID" value="KAK9904495.1"/>
    <property type="molecule type" value="Genomic_DNA"/>
</dbReference>
<dbReference type="SMART" id="SM00220">
    <property type="entry name" value="S_TKc"/>
    <property type="match status" value="1"/>
</dbReference>
<evidence type="ECO:0000256" key="22">
    <source>
        <dbReference type="SAM" id="Phobius"/>
    </source>
</evidence>
<comment type="catalytic activity">
    <reaction evidence="19">
        <text>L-threonyl-[protein] + ATP = O-phospho-L-threonyl-[protein] + ADP + H(+)</text>
        <dbReference type="Rhea" id="RHEA:46608"/>
        <dbReference type="Rhea" id="RHEA-COMP:11060"/>
        <dbReference type="Rhea" id="RHEA-COMP:11605"/>
        <dbReference type="ChEBI" id="CHEBI:15378"/>
        <dbReference type="ChEBI" id="CHEBI:30013"/>
        <dbReference type="ChEBI" id="CHEBI:30616"/>
        <dbReference type="ChEBI" id="CHEBI:61977"/>
        <dbReference type="ChEBI" id="CHEBI:456216"/>
        <dbReference type="EC" id="2.7.11.1"/>
    </reaction>
</comment>
<comment type="caution">
    <text evidence="25">The sequence shown here is derived from an EMBL/GenBank/DDBJ whole genome shotgun (WGS) entry which is preliminary data.</text>
</comment>
<name>A0AAW1VNR4_RUBAR</name>
<keyword evidence="18" id="KW-0325">Glycoprotein</keyword>
<dbReference type="GO" id="GO:0004674">
    <property type="term" value="F:protein serine/threonine kinase activity"/>
    <property type="evidence" value="ECO:0007669"/>
    <property type="project" value="UniProtKB-KW"/>
</dbReference>
<keyword evidence="17" id="KW-0675">Receptor</keyword>
<dbReference type="PROSITE" id="PS50011">
    <property type="entry name" value="PROTEIN_KINASE_DOM"/>
    <property type="match status" value="1"/>
</dbReference>
<evidence type="ECO:0000256" key="10">
    <source>
        <dbReference type="ARBA" id="ARBA00022729"/>
    </source>
</evidence>
<dbReference type="Pfam" id="PF07714">
    <property type="entry name" value="PK_Tyr_Ser-Thr"/>
    <property type="match status" value="1"/>
</dbReference>
<evidence type="ECO:0000256" key="15">
    <source>
        <dbReference type="ARBA" id="ARBA00022989"/>
    </source>
</evidence>
<dbReference type="Gene3D" id="1.10.510.10">
    <property type="entry name" value="Transferase(Phosphotransferase) domain 1"/>
    <property type="match status" value="1"/>
</dbReference>
<dbReference type="InterPro" id="IPR011009">
    <property type="entry name" value="Kinase-like_dom_sf"/>
</dbReference>
<dbReference type="FunFam" id="3.80.10.10:FF:000150">
    <property type="entry name" value="Putative LRR receptor-like serine/threonine-protein kinase"/>
    <property type="match status" value="1"/>
</dbReference>
<evidence type="ECO:0000256" key="11">
    <source>
        <dbReference type="ARBA" id="ARBA00022737"/>
    </source>
</evidence>
<keyword evidence="8" id="KW-0808">Transferase</keyword>
<evidence type="ECO:0000256" key="2">
    <source>
        <dbReference type="ARBA" id="ARBA00004479"/>
    </source>
</evidence>
<evidence type="ECO:0000256" key="23">
    <source>
        <dbReference type="SAM" id="SignalP"/>
    </source>
</evidence>
<evidence type="ECO:0000259" key="24">
    <source>
        <dbReference type="PROSITE" id="PS50011"/>
    </source>
</evidence>
<dbReference type="Gene3D" id="3.30.200.20">
    <property type="entry name" value="Phosphorylase Kinase, domain 1"/>
    <property type="match status" value="1"/>
</dbReference>
<evidence type="ECO:0000256" key="5">
    <source>
        <dbReference type="ARBA" id="ARBA00022475"/>
    </source>
</evidence>
<dbReference type="InterPro" id="IPR051824">
    <property type="entry name" value="LRR_Rcpt-Like_S/T_Kinase"/>
</dbReference>
<evidence type="ECO:0000256" key="19">
    <source>
        <dbReference type="ARBA" id="ARBA00047899"/>
    </source>
</evidence>
<evidence type="ECO:0000256" key="14">
    <source>
        <dbReference type="ARBA" id="ARBA00022840"/>
    </source>
</evidence>
<feature type="chain" id="PRO_5043441538" description="non-specific serine/threonine protein kinase" evidence="23">
    <location>
        <begin position="18"/>
        <end position="611"/>
    </location>
</feature>
<evidence type="ECO:0000256" key="6">
    <source>
        <dbReference type="ARBA" id="ARBA00022527"/>
    </source>
</evidence>
<keyword evidence="26" id="KW-1185">Reference proteome</keyword>
<dbReference type="SUPFAM" id="SSF52058">
    <property type="entry name" value="L domain-like"/>
    <property type="match status" value="1"/>
</dbReference>
<dbReference type="PANTHER" id="PTHR48006:SF102">
    <property type="entry name" value="LEUCINE-RICH REPEAT-CONTAINING PROTEIN DDB_G0281931-RELATED"/>
    <property type="match status" value="1"/>
</dbReference>
<evidence type="ECO:0000256" key="20">
    <source>
        <dbReference type="ARBA" id="ARBA00048679"/>
    </source>
</evidence>
<dbReference type="CDD" id="cd12087">
    <property type="entry name" value="TM_EGFR-like"/>
    <property type="match status" value="1"/>
</dbReference>
<dbReference type="Pfam" id="PF13855">
    <property type="entry name" value="LRR_8"/>
    <property type="match status" value="1"/>
</dbReference>
<evidence type="ECO:0000256" key="7">
    <source>
        <dbReference type="ARBA" id="ARBA00022614"/>
    </source>
</evidence>
<keyword evidence="5" id="KW-1003">Cell membrane</keyword>
<dbReference type="InterPro" id="IPR001611">
    <property type="entry name" value="Leu-rich_rpt"/>
</dbReference>
<gene>
    <name evidence="25" type="ORF">M0R45_000718</name>
</gene>
<feature type="domain" description="Protein kinase" evidence="24">
    <location>
        <begin position="288"/>
        <end position="567"/>
    </location>
</feature>
<dbReference type="PROSITE" id="PS00107">
    <property type="entry name" value="PROTEIN_KINASE_ATP"/>
    <property type="match status" value="1"/>
</dbReference>
<dbReference type="InterPro" id="IPR013210">
    <property type="entry name" value="LRR_N_plant-typ"/>
</dbReference>
<evidence type="ECO:0000256" key="17">
    <source>
        <dbReference type="ARBA" id="ARBA00023170"/>
    </source>
</evidence>
<comment type="similarity">
    <text evidence="3">Belongs to the protein kinase superfamily. Ser/Thr protein kinase family.</text>
</comment>
<dbReference type="InterPro" id="IPR032675">
    <property type="entry name" value="LRR_dom_sf"/>
</dbReference>
<keyword evidence="15 22" id="KW-1133">Transmembrane helix</keyword>
<comment type="catalytic activity">
    <reaction evidence="20">
        <text>L-seryl-[protein] + ATP = O-phospho-L-seryl-[protein] + ADP + H(+)</text>
        <dbReference type="Rhea" id="RHEA:17989"/>
        <dbReference type="Rhea" id="RHEA-COMP:9863"/>
        <dbReference type="Rhea" id="RHEA-COMP:11604"/>
        <dbReference type="ChEBI" id="CHEBI:15378"/>
        <dbReference type="ChEBI" id="CHEBI:29999"/>
        <dbReference type="ChEBI" id="CHEBI:30616"/>
        <dbReference type="ChEBI" id="CHEBI:83421"/>
        <dbReference type="ChEBI" id="CHEBI:456216"/>
        <dbReference type="EC" id="2.7.11.1"/>
    </reaction>
</comment>
<dbReference type="Gene3D" id="3.80.10.10">
    <property type="entry name" value="Ribonuclease Inhibitor"/>
    <property type="match status" value="1"/>
</dbReference>
<dbReference type="InterPro" id="IPR008271">
    <property type="entry name" value="Ser/Thr_kinase_AS"/>
</dbReference>
<dbReference type="PANTHER" id="PTHR48006">
    <property type="entry name" value="LEUCINE-RICH REPEAT-CONTAINING PROTEIN DDB_G0281931-RELATED"/>
    <property type="match status" value="1"/>
</dbReference>
<evidence type="ECO:0000256" key="9">
    <source>
        <dbReference type="ARBA" id="ARBA00022692"/>
    </source>
</evidence>
<evidence type="ECO:0000313" key="25">
    <source>
        <dbReference type="EMBL" id="KAK9904495.1"/>
    </source>
</evidence>
<keyword evidence="7" id="KW-0433">Leucine-rich repeat</keyword>
<organism evidence="25 26">
    <name type="scientific">Rubus argutus</name>
    <name type="common">Southern blackberry</name>
    <dbReference type="NCBI Taxonomy" id="59490"/>
    <lineage>
        <taxon>Eukaryota</taxon>
        <taxon>Viridiplantae</taxon>
        <taxon>Streptophyta</taxon>
        <taxon>Embryophyta</taxon>
        <taxon>Tracheophyta</taxon>
        <taxon>Spermatophyta</taxon>
        <taxon>Magnoliopsida</taxon>
        <taxon>eudicotyledons</taxon>
        <taxon>Gunneridae</taxon>
        <taxon>Pentapetalae</taxon>
        <taxon>rosids</taxon>
        <taxon>fabids</taxon>
        <taxon>Rosales</taxon>
        <taxon>Rosaceae</taxon>
        <taxon>Rosoideae</taxon>
        <taxon>Rosoideae incertae sedis</taxon>
        <taxon>Rubus</taxon>
    </lineage>
</organism>
<dbReference type="InterPro" id="IPR017441">
    <property type="entry name" value="Protein_kinase_ATP_BS"/>
</dbReference>
<keyword evidence="9 22" id="KW-0812">Transmembrane</keyword>
<dbReference type="FunFam" id="1.10.510.10:FF:000016">
    <property type="entry name" value="Somatic embryogenesis receptor-like kinase 1"/>
    <property type="match status" value="1"/>
</dbReference>
<dbReference type="Proteomes" id="UP001457282">
    <property type="component" value="Unassembled WGS sequence"/>
</dbReference>
<keyword evidence="12 21" id="KW-0547">Nucleotide-binding</keyword>
<dbReference type="PROSITE" id="PS00108">
    <property type="entry name" value="PROTEIN_KINASE_ST"/>
    <property type="match status" value="1"/>
</dbReference>
<keyword evidence="16 22" id="KW-0472">Membrane</keyword>
<keyword evidence="6" id="KW-0723">Serine/threonine-protein kinase</keyword>
<dbReference type="SUPFAM" id="SSF56112">
    <property type="entry name" value="Protein kinase-like (PK-like)"/>
    <property type="match status" value="1"/>
</dbReference>
<dbReference type="EC" id="2.7.11.1" evidence="4"/>
<keyword evidence="10 23" id="KW-0732">Signal</keyword>
<evidence type="ECO:0000313" key="26">
    <source>
        <dbReference type="Proteomes" id="UP001457282"/>
    </source>
</evidence>
<proteinExistence type="inferred from homology"/>
<protein>
    <recommendedName>
        <fullName evidence="4">non-specific serine/threonine protein kinase</fullName>
        <ecNumber evidence="4">2.7.11.1</ecNumber>
    </recommendedName>
</protein>
<evidence type="ECO:0000256" key="3">
    <source>
        <dbReference type="ARBA" id="ARBA00008684"/>
    </source>
</evidence>
<dbReference type="AlphaFoldDB" id="A0AAW1VNR4"/>
<evidence type="ECO:0000256" key="16">
    <source>
        <dbReference type="ARBA" id="ARBA00023136"/>
    </source>
</evidence>
<feature type="binding site" evidence="21">
    <location>
        <position position="316"/>
    </location>
    <ligand>
        <name>ATP</name>
        <dbReference type="ChEBI" id="CHEBI:30616"/>
    </ligand>
</feature>
<evidence type="ECO:0000256" key="12">
    <source>
        <dbReference type="ARBA" id="ARBA00022741"/>
    </source>
</evidence>
<evidence type="ECO:0000256" key="8">
    <source>
        <dbReference type="ARBA" id="ARBA00022679"/>
    </source>
</evidence>
<reference evidence="25 26" key="1">
    <citation type="journal article" date="2023" name="G3 (Bethesda)">
        <title>A chromosome-length genome assembly and annotation of blackberry (Rubus argutus, cv. 'Hillquist').</title>
        <authorList>
            <person name="Bruna T."/>
            <person name="Aryal R."/>
            <person name="Dudchenko O."/>
            <person name="Sargent D.J."/>
            <person name="Mead D."/>
            <person name="Buti M."/>
            <person name="Cavallini A."/>
            <person name="Hytonen T."/>
            <person name="Andres J."/>
            <person name="Pham M."/>
            <person name="Weisz D."/>
            <person name="Mascagni F."/>
            <person name="Usai G."/>
            <person name="Natali L."/>
            <person name="Bassil N."/>
            <person name="Fernandez G.E."/>
            <person name="Lomsadze A."/>
            <person name="Armour M."/>
            <person name="Olukolu B."/>
            <person name="Poorten T."/>
            <person name="Britton C."/>
            <person name="Davik J."/>
            <person name="Ashrafi H."/>
            <person name="Aiden E.L."/>
            <person name="Borodovsky M."/>
            <person name="Worthington M."/>
        </authorList>
    </citation>
    <scope>NUCLEOTIDE SEQUENCE [LARGE SCALE GENOMIC DNA]</scope>
    <source>
        <strain evidence="25">PI 553951</strain>
    </source>
</reference>
<dbReference type="InterPro" id="IPR000719">
    <property type="entry name" value="Prot_kinase_dom"/>
</dbReference>
<evidence type="ECO:0000256" key="4">
    <source>
        <dbReference type="ARBA" id="ARBA00012513"/>
    </source>
</evidence>
<dbReference type="InterPro" id="IPR001245">
    <property type="entry name" value="Ser-Thr/Tyr_kinase_cat_dom"/>
</dbReference>
<dbReference type="FunFam" id="3.30.200.20:FF:000015">
    <property type="entry name" value="Somatic embryogenesis receptor kinase 1"/>
    <property type="match status" value="1"/>
</dbReference>
<keyword evidence="13" id="KW-0418">Kinase</keyword>
<feature type="transmembrane region" description="Helical" evidence="22">
    <location>
        <begin position="222"/>
        <end position="244"/>
    </location>
</feature>
<keyword evidence="11" id="KW-0677">Repeat</keyword>
<feature type="signal peptide" evidence="23">
    <location>
        <begin position="1"/>
        <end position="17"/>
    </location>
</feature>